<dbReference type="RefSeq" id="WP_007017076.1">
    <property type="nucleotide sequence ID" value="NZ_CH724113.1"/>
</dbReference>
<protein>
    <recommendedName>
        <fullName evidence="4">Outer membrane assembly lipoprotein YfiO</fullName>
    </recommendedName>
</protein>
<keyword evidence="3" id="KW-1185">Reference proteome</keyword>
<feature type="chain" id="PRO_5004195027" description="Outer membrane assembly lipoprotein YfiO" evidence="1">
    <location>
        <begin position="20"/>
        <end position="276"/>
    </location>
</feature>
<evidence type="ECO:0000313" key="3">
    <source>
        <dbReference type="Proteomes" id="UP000004263"/>
    </source>
</evidence>
<evidence type="ECO:0000313" key="2">
    <source>
        <dbReference type="EMBL" id="EAT13655.1"/>
    </source>
</evidence>
<dbReference type="OrthoDB" id="6822308at2"/>
<comment type="caution">
    <text evidence="2">The sequence shown here is derived from an EMBL/GenBank/DDBJ whole genome shotgun (WGS) entry which is preliminary data.</text>
</comment>
<sequence>MPLKLLSILTTLTFMSACSFFPSTPLVIAEVGNHEFQKYKQEIRLRAAAALKEEPDLITFSVRGIAEGKTDEVINTYLKGYGKDDYSQDMKSIAIYQIGLIYMNRLNEKRDDDKAKLYFQRHLIEFPYSILQNRIREHIASIEERKKQPVQLTPEQIISRMDKSELLNQPTIAFDQDLTPMSKRAILEGRLEDAHGVYMTVYNNPGSSDKIRAKSLYQLGLIYMSPNNEKQNIQKATAIFRKLLEEFPETEEFRKAESRLTQIANGSYLDLKKSKS</sequence>
<dbReference type="Proteomes" id="UP000004263">
    <property type="component" value="Unassembled WGS sequence"/>
</dbReference>
<proteinExistence type="predicted"/>
<reference evidence="2 3" key="1">
    <citation type="submission" date="2006-03" db="EMBL/GenBank/DDBJ databases">
        <authorList>
            <person name="Pinhassi J."/>
            <person name="Pedros-Alio C."/>
            <person name="Ferriera S."/>
            <person name="Johnson J."/>
            <person name="Kravitz S."/>
            <person name="Halpern A."/>
            <person name="Remington K."/>
            <person name="Beeson K."/>
            <person name="Tran B."/>
            <person name="Rogers Y.-H."/>
            <person name="Friedman R."/>
            <person name="Venter J.C."/>
        </authorList>
    </citation>
    <scope>NUCLEOTIDE SEQUENCE [LARGE SCALE GENOMIC DNA]</scope>
    <source>
        <strain evidence="2 3">RED65</strain>
    </source>
</reference>
<dbReference type="EMBL" id="AAQH01000001">
    <property type="protein sequence ID" value="EAT13655.1"/>
    <property type="molecule type" value="Genomic_DNA"/>
</dbReference>
<dbReference type="SUPFAM" id="SSF81901">
    <property type="entry name" value="HCP-like"/>
    <property type="match status" value="1"/>
</dbReference>
<evidence type="ECO:0008006" key="4">
    <source>
        <dbReference type="Google" id="ProtNLM"/>
    </source>
</evidence>
<accession>Q1N6D7</accession>
<dbReference type="Gene3D" id="1.25.40.10">
    <property type="entry name" value="Tetratricopeptide repeat domain"/>
    <property type="match status" value="1"/>
</dbReference>
<dbReference type="STRING" id="207949.RED65_09694"/>
<name>Q1N6D7_9GAMM</name>
<evidence type="ECO:0000256" key="1">
    <source>
        <dbReference type="SAM" id="SignalP"/>
    </source>
</evidence>
<organism evidence="2 3">
    <name type="scientific">Bermanella marisrubri</name>
    <dbReference type="NCBI Taxonomy" id="207949"/>
    <lineage>
        <taxon>Bacteria</taxon>
        <taxon>Pseudomonadati</taxon>
        <taxon>Pseudomonadota</taxon>
        <taxon>Gammaproteobacteria</taxon>
        <taxon>Oceanospirillales</taxon>
        <taxon>Oceanospirillaceae</taxon>
        <taxon>Bermanella</taxon>
    </lineage>
</organism>
<dbReference type="AlphaFoldDB" id="Q1N6D7"/>
<dbReference type="PROSITE" id="PS51257">
    <property type="entry name" value="PROKAR_LIPOPROTEIN"/>
    <property type="match status" value="1"/>
</dbReference>
<dbReference type="HOGENOM" id="CLU_1037716_0_0_6"/>
<feature type="signal peptide" evidence="1">
    <location>
        <begin position="1"/>
        <end position="19"/>
    </location>
</feature>
<keyword evidence="1" id="KW-0732">Signal</keyword>
<gene>
    <name evidence="2" type="ORF">RED65_09694</name>
</gene>
<dbReference type="InterPro" id="IPR011990">
    <property type="entry name" value="TPR-like_helical_dom_sf"/>
</dbReference>